<comment type="caution">
    <text evidence="2">The sequence shown here is derived from an EMBL/GenBank/DDBJ whole genome shotgun (WGS) entry which is preliminary data.</text>
</comment>
<name>A0A2D0AFE4_PSENT</name>
<sequence length="150" mass="16134">MTITSTRGIRNNNPGNIEYSPRNGWQGQVGLEVGVLKPRFARFDSPENGIRALGKLLIDYRLRDGVPGVGGAGIDTVREAISRWAPGSENDTAAYIGDVARALGVRPDQPVDMGRPDILRALVVAIIHHENGGVPYRAAVIDEGVRRALA</sequence>
<gene>
    <name evidence="2" type="ORF">CEG18_14795</name>
</gene>
<accession>A0A2D0AFE4</accession>
<reference evidence="2 3" key="1">
    <citation type="submission" date="2017-06" db="EMBL/GenBank/DDBJ databases">
        <title>Draft genome of Pseudomonas nitroreducens DF05.</title>
        <authorList>
            <person name="Iyer R."/>
        </authorList>
    </citation>
    <scope>NUCLEOTIDE SEQUENCE [LARGE SCALE GENOMIC DNA]</scope>
    <source>
        <strain evidence="2 3">DF05</strain>
    </source>
</reference>
<dbReference type="AlphaFoldDB" id="A0A2D0AFE4"/>
<dbReference type="STRING" id="46680.GCA_000807755_04603"/>
<evidence type="ECO:0000313" key="2">
    <source>
        <dbReference type="EMBL" id="OWP50793.1"/>
    </source>
</evidence>
<proteinExistence type="predicted"/>
<dbReference type="Proteomes" id="UP000198145">
    <property type="component" value="Unassembled WGS sequence"/>
</dbReference>
<protein>
    <submittedName>
        <fullName evidence="2">Structural protein P5</fullName>
    </submittedName>
</protein>
<feature type="compositionally biased region" description="Polar residues" evidence="1">
    <location>
        <begin position="1"/>
        <end position="15"/>
    </location>
</feature>
<feature type="region of interest" description="Disordered" evidence="1">
    <location>
        <begin position="1"/>
        <end position="21"/>
    </location>
</feature>
<organism evidence="2 3">
    <name type="scientific">Pseudomonas nitroreducens</name>
    <dbReference type="NCBI Taxonomy" id="46680"/>
    <lineage>
        <taxon>Bacteria</taxon>
        <taxon>Pseudomonadati</taxon>
        <taxon>Pseudomonadota</taxon>
        <taxon>Gammaproteobacteria</taxon>
        <taxon>Pseudomonadales</taxon>
        <taxon>Pseudomonadaceae</taxon>
        <taxon>Pseudomonas</taxon>
    </lineage>
</organism>
<evidence type="ECO:0000313" key="3">
    <source>
        <dbReference type="Proteomes" id="UP000198145"/>
    </source>
</evidence>
<dbReference type="EMBL" id="NJBA01000004">
    <property type="protein sequence ID" value="OWP50793.1"/>
    <property type="molecule type" value="Genomic_DNA"/>
</dbReference>
<evidence type="ECO:0000256" key="1">
    <source>
        <dbReference type="SAM" id="MobiDB-lite"/>
    </source>
</evidence>
<dbReference type="RefSeq" id="WP_088418184.1">
    <property type="nucleotide sequence ID" value="NZ_NJBA01000004.1"/>
</dbReference>